<dbReference type="GO" id="GO:0005739">
    <property type="term" value="C:mitochondrion"/>
    <property type="evidence" value="ECO:0007669"/>
    <property type="project" value="UniProtKB-SubCell"/>
</dbReference>
<dbReference type="Proteomes" id="UP000466442">
    <property type="component" value="Unassembled WGS sequence"/>
</dbReference>
<evidence type="ECO:0000256" key="3">
    <source>
        <dbReference type="ARBA" id="ARBA00023128"/>
    </source>
</evidence>
<comment type="similarity">
    <text evidence="2">Belongs to the CIA30 family.</text>
</comment>
<accession>A0A8S9Y0Y7</accession>
<organism evidence="7 8">
    <name type="scientific">Apolygus lucorum</name>
    <name type="common">Small green plant bug</name>
    <name type="synonym">Lygocoris lucorum</name>
    <dbReference type="NCBI Taxonomy" id="248454"/>
    <lineage>
        <taxon>Eukaryota</taxon>
        <taxon>Metazoa</taxon>
        <taxon>Ecdysozoa</taxon>
        <taxon>Arthropoda</taxon>
        <taxon>Hexapoda</taxon>
        <taxon>Insecta</taxon>
        <taxon>Pterygota</taxon>
        <taxon>Neoptera</taxon>
        <taxon>Paraneoptera</taxon>
        <taxon>Hemiptera</taxon>
        <taxon>Heteroptera</taxon>
        <taxon>Panheteroptera</taxon>
        <taxon>Cimicomorpha</taxon>
        <taxon>Miridae</taxon>
        <taxon>Mirini</taxon>
        <taxon>Apolygus</taxon>
    </lineage>
</organism>
<comment type="caution">
    <text evidence="7">The sequence shown here is derived from an EMBL/GenBank/DDBJ whole genome shotgun (WGS) entry which is preliminary data.</text>
</comment>
<dbReference type="GO" id="GO:0032981">
    <property type="term" value="P:mitochondrial respiratory chain complex I assembly"/>
    <property type="evidence" value="ECO:0007669"/>
    <property type="project" value="TreeGrafter"/>
</dbReference>
<dbReference type="PANTHER" id="PTHR13194:SF18">
    <property type="entry name" value="COMPLEX I INTERMEDIATE-ASSOCIATED PROTEIN 30, MITOCHONDRIAL"/>
    <property type="match status" value="1"/>
</dbReference>
<dbReference type="AlphaFoldDB" id="A0A8S9Y0Y7"/>
<feature type="compositionally biased region" description="Polar residues" evidence="5">
    <location>
        <begin position="39"/>
        <end position="56"/>
    </location>
</feature>
<dbReference type="PANTHER" id="PTHR13194">
    <property type="entry name" value="COMPLEX I INTERMEDIATE-ASSOCIATED PROTEIN 30"/>
    <property type="match status" value="1"/>
</dbReference>
<dbReference type="SUPFAM" id="SSF49785">
    <property type="entry name" value="Galactose-binding domain-like"/>
    <property type="match status" value="1"/>
</dbReference>
<dbReference type="EMBL" id="WIXP02000002">
    <property type="protein sequence ID" value="KAF6214221.1"/>
    <property type="molecule type" value="Genomic_DNA"/>
</dbReference>
<evidence type="ECO:0000256" key="2">
    <source>
        <dbReference type="ARBA" id="ARBA00007884"/>
    </source>
</evidence>
<keyword evidence="4" id="KW-0143">Chaperone</keyword>
<name>A0A8S9Y0Y7_APOLU</name>
<evidence type="ECO:0000259" key="6">
    <source>
        <dbReference type="Pfam" id="PF08547"/>
    </source>
</evidence>
<evidence type="ECO:0000313" key="8">
    <source>
        <dbReference type="Proteomes" id="UP000466442"/>
    </source>
</evidence>
<evidence type="ECO:0000256" key="1">
    <source>
        <dbReference type="ARBA" id="ARBA00004173"/>
    </source>
</evidence>
<dbReference type="OrthoDB" id="42561at2759"/>
<gene>
    <name evidence="7" type="ORF">GE061_008960</name>
</gene>
<dbReference type="Pfam" id="PF08547">
    <property type="entry name" value="CIA30"/>
    <property type="match status" value="1"/>
</dbReference>
<dbReference type="InterPro" id="IPR008979">
    <property type="entry name" value="Galactose-bd-like_sf"/>
</dbReference>
<evidence type="ECO:0000313" key="7">
    <source>
        <dbReference type="EMBL" id="KAF6214221.1"/>
    </source>
</evidence>
<proteinExistence type="inferred from homology"/>
<reference evidence="7" key="1">
    <citation type="journal article" date="2021" name="Mol. Ecol. Resour.">
        <title>Apolygus lucorum genome provides insights into omnivorousness and mesophyll feeding.</title>
        <authorList>
            <person name="Liu Y."/>
            <person name="Liu H."/>
            <person name="Wang H."/>
            <person name="Huang T."/>
            <person name="Liu B."/>
            <person name="Yang B."/>
            <person name="Yin L."/>
            <person name="Li B."/>
            <person name="Zhang Y."/>
            <person name="Zhang S."/>
            <person name="Jiang F."/>
            <person name="Zhang X."/>
            <person name="Ren Y."/>
            <person name="Wang B."/>
            <person name="Wang S."/>
            <person name="Lu Y."/>
            <person name="Wu K."/>
            <person name="Fan W."/>
            <person name="Wang G."/>
        </authorList>
    </citation>
    <scope>NUCLEOTIDE SEQUENCE</scope>
    <source>
        <strain evidence="7">12Hb</strain>
    </source>
</reference>
<evidence type="ECO:0000256" key="5">
    <source>
        <dbReference type="SAM" id="MobiDB-lite"/>
    </source>
</evidence>
<comment type="subcellular location">
    <subcellularLocation>
        <location evidence="1">Mitochondrion</location>
    </subcellularLocation>
</comment>
<feature type="domain" description="NADH:ubiquinone oxidoreductase intermediate-associated protein 30" evidence="6">
    <location>
        <begin position="234"/>
        <end position="407"/>
    </location>
</feature>
<dbReference type="GO" id="GO:0006120">
    <property type="term" value="P:mitochondrial electron transport, NADH to ubiquinone"/>
    <property type="evidence" value="ECO:0007669"/>
    <property type="project" value="TreeGrafter"/>
</dbReference>
<dbReference type="InterPro" id="IPR013857">
    <property type="entry name" value="NADH-UbQ_OxRdtase-assoc_prot30"/>
</dbReference>
<dbReference type="InterPro" id="IPR039131">
    <property type="entry name" value="NDUFAF1"/>
</dbReference>
<evidence type="ECO:0000256" key="4">
    <source>
        <dbReference type="ARBA" id="ARBA00023186"/>
    </source>
</evidence>
<keyword evidence="3" id="KW-0496">Mitochondrion</keyword>
<keyword evidence="8" id="KW-1185">Reference proteome</keyword>
<feature type="region of interest" description="Disordered" evidence="5">
    <location>
        <begin position="1"/>
        <end position="70"/>
    </location>
</feature>
<protein>
    <recommendedName>
        <fullName evidence="6">NADH:ubiquinone oxidoreductase intermediate-associated protein 30 domain-containing protein</fullName>
    </recommendedName>
</protein>
<sequence>MDRKHPSVSTKQSARVADPNDPHPHPVNTRTPEQPPDSGASSPRALSSRNDHPQVNQPSEPPKKKPSQAKKLVTNLVANLIKAEQEKKSQPQPGCEEAAKLASVGSFLSTFREKAAKYKPVGTYQSRAIIEVQRYLEEDLLDDRQDPLLWCLITAKVPCGLLRRAISTTPRKDLFWERDPKSGYGKKIKFSKDLVIDGFTALKSELRMLKREVVEHWESDPVIVTQPGFEHKVWDFEKPEDLNTWTVTSDSDHSEGYSKCTLSMSPEGHGLFSGVLSTDVPKDGVIKRAGYCSIRSHRARKSFKRDSYLDWSNFTHLVIRCRGDGRSYLMNVATTGYYDQLWNDVFHYPLYTRGGPYWQVTTVPFSKFFFSSKGRIQDIQHEVDLEKISNFGFTIADSINGPFRLEIDYIGLLSDPSVQETFAYESYRLPKGIAAT</sequence>
<dbReference type="GO" id="GO:0051082">
    <property type="term" value="F:unfolded protein binding"/>
    <property type="evidence" value="ECO:0007669"/>
    <property type="project" value="TreeGrafter"/>
</dbReference>